<keyword evidence="4" id="KW-0378">Hydrolase</keyword>
<evidence type="ECO:0000256" key="4">
    <source>
        <dbReference type="ARBA" id="ARBA00022801"/>
    </source>
</evidence>
<dbReference type="OrthoDB" id="416344at2759"/>
<evidence type="ECO:0000313" key="9">
    <source>
        <dbReference type="Proteomes" id="UP000663882"/>
    </source>
</evidence>
<evidence type="ECO:0000256" key="5">
    <source>
        <dbReference type="SAM" id="Phobius"/>
    </source>
</evidence>
<comment type="caution">
    <text evidence="8">The sequence shown here is derived from an EMBL/GenBank/DDBJ whole genome shotgun (WGS) entry which is preliminary data.</text>
</comment>
<dbReference type="SUPFAM" id="SSF53474">
    <property type="entry name" value="alpha/beta-Hydrolases"/>
    <property type="match status" value="1"/>
</dbReference>
<dbReference type="AlphaFoldDB" id="A0A814PKZ3"/>
<feature type="transmembrane region" description="Helical" evidence="5">
    <location>
        <begin position="119"/>
        <end position="135"/>
    </location>
</feature>
<reference evidence="8" key="1">
    <citation type="submission" date="2021-02" db="EMBL/GenBank/DDBJ databases">
        <authorList>
            <person name="Nowell W R."/>
        </authorList>
    </citation>
    <scope>NUCLEOTIDE SEQUENCE</scope>
</reference>
<organism evidence="8 9">
    <name type="scientific">Rotaria sordida</name>
    <dbReference type="NCBI Taxonomy" id="392033"/>
    <lineage>
        <taxon>Eukaryota</taxon>
        <taxon>Metazoa</taxon>
        <taxon>Spiralia</taxon>
        <taxon>Gnathifera</taxon>
        <taxon>Rotifera</taxon>
        <taxon>Eurotatoria</taxon>
        <taxon>Bdelloidea</taxon>
        <taxon>Philodinida</taxon>
        <taxon>Philodinidae</taxon>
        <taxon>Rotaria</taxon>
    </lineage>
</organism>
<keyword evidence="2" id="KW-0645">Protease</keyword>
<feature type="transmembrane region" description="Helical" evidence="5">
    <location>
        <begin position="33"/>
        <end position="55"/>
    </location>
</feature>
<accession>A0A814PKZ3</accession>
<dbReference type="EMBL" id="CAJNOO010001164">
    <property type="protein sequence ID" value="CAF1107457.1"/>
    <property type="molecule type" value="Genomic_DNA"/>
</dbReference>
<dbReference type="Pfam" id="PF00326">
    <property type="entry name" value="Peptidase_S9"/>
    <property type="match status" value="1"/>
</dbReference>
<evidence type="ECO:0000256" key="3">
    <source>
        <dbReference type="ARBA" id="ARBA00022729"/>
    </source>
</evidence>
<dbReference type="SUPFAM" id="SSF82171">
    <property type="entry name" value="DPP6 N-terminal domain-like"/>
    <property type="match status" value="1"/>
</dbReference>
<keyword evidence="5" id="KW-1133">Transmembrane helix</keyword>
<dbReference type="GO" id="GO:0016747">
    <property type="term" value="F:acyltransferase activity, transferring groups other than amino-acyl groups"/>
    <property type="evidence" value="ECO:0007669"/>
    <property type="project" value="InterPro"/>
</dbReference>
<dbReference type="FunFam" id="3.40.50.1820:FF:000028">
    <property type="entry name" value="S9 family peptidase"/>
    <property type="match status" value="1"/>
</dbReference>
<evidence type="ECO:0000256" key="2">
    <source>
        <dbReference type="ARBA" id="ARBA00022670"/>
    </source>
</evidence>
<sequence length="918" mass="106090">MLYWQIQRDFLALFSRDDVTNGYFDPIDGLRAIANLLIIFCHLVTIFSAFIPSYPHIQWQEFLNSQAFMLAPIMTLALEIFFMLSAFLLTHKLIIQWMKDDNSHRVFLQQYPKLILKRALRFWPGILLATIIMFICGESRHINPVTHLVSVWLFFQNYVDYDHWLTTLSPLWTISLDMQAYILLPLLLYLFYSCHECSNPSPTPEPSQWNASDYQSNSDYYKHLNDSHIFTQEDNLRLDRLSSPRYCPSDGSKVIYLRKQYHMPDLNGSSTTLHFVDITNPLAPNTVQLTRPIWGINDQQFYWIDKRTILFLSNRGSSRLNQIFQLNLPDDPLNIKDFIEPIQITNYSLNIDNLIVNQQASRLAFSCQVYANLSIEDTANRLNAEQTSGSHVYKFDKLFIRHWDEYMLGRRHHPFVVSIERDKQGIFKFTSIPKDVLFGIDSDSPTRPFGDAKSQWSFSASGNSFAFTRQHDETSEVAWSTNLDIYTIDLTKDNTSNVTCITCFNLAADTDPKYSPIDENILVYRSQSVAGYESDQFKVKLYNGMTTQTLFDQWDASIQVTSWSNDGQSLLLELGENGNHVIYQALNVLTPNQTVTHLIADNGTWHDAYLHPDNSKILLATYDSFFRPTNIVLQTESGIIPITKHNDWFILRTEFSFGAYHQFEFLGARNETVSGWYLSPSNITSDKVPLAFLIHGGPQNSWYNTWGRGWNFQVYAAQGYAVVGINFHGSDSYGQNFTDSITDEYGTLPYEDLQLGLTAILKQKLYIDENRAVALGASYGGFMINWIAGHPDMSQRFRALVCHDSLFDMREMGYATEELWFSEHDSGGFTPYENPEAYEKFNPVNHVANWSQPMLIIHGGLDYRVPDTQGIGAFTALQRRGIPSRMLYFPNENHWTLNPYNSIVWYREVFDWMKLWTQ</sequence>
<comment type="similarity">
    <text evidence="1">Belongs to the peptidase S9C family.</text>
</comment>
<feature type="domain" description="Peptidase S9 prolyl oligopeptidase catalytic" evidence="6">
    <location>
        <begin position="709"/>
        <end position="916"/>
    </location>
</feature>
<dbReference type="InterPro" id="IPR001375">
    <property type="entry name" value="Peptidase_S9_cat"/>
</dbReference>
<evidence type="ECO:0000259" key="6">
    <source>
        <dbReference type="Pfam" id="PF00326"/>
    </source>
</evidence>
<proteinExistence type="inferred from homology"/>
<dbReference type="Pfam" id="PF01757">
    <property type="entry name" value="Acyl_transf_3"/>
    <property type="match status" value="1"/>
</dbReference>
<protein>
    <submittedName>
        <fullName evidence="8">Uncharacterized protein</fullName>
    </submittedName>
</protein>
<evidence type="ECO:0000259" key="7">
    <source>
        <dbReference type="Pfam" id="PF01757"/>
    </source>
</evidence>
<dbReference type="GO" id="GO:0004252">
    <property type="term" value="F:serine-type endopeptidase activity"/>
    <property type="evidence" value="ECO:0007669"/>
    <property type="project" value="TreeGrafter"/>
</dbReference>
<evidence type="ECO:0000256" key="1">
    <source>
        <dbReference type="ARBA" id="ARBA00010040"/>
    </source>
</evidence>
<dbReference type="Gene3D" id="2.120.10.30">
    <property type="entry name" value="TolB, C-terminal domain"/>
    <property type="match status" value="1"/>
</dbReference>
<feature type="transmembrane region" description="Helical" evidence="5">
    <location>
        <begin position="67"/>
        <end position="89"/>
    </location>
</feature>
<keyword evidence="5" id="KW-0812">Transmembrane</keyword>
<feature type="domain" description="Acyltransferase 3" evidence="7">
    <location>
        <begin position="27"/>
        <end position="191"/>
    </location>
</feature>
<dbReference type="InterPro" id="IPR011042">
    <property type="entry name" value="6-blade_b-propeller_TolB-like"/>
</dbReference>
<dbReference type="InterPro" id="IPR029058">
    <property type="entry name" value="AB_hydrolase_fold"/>
</dbReference>
<keyword evidence="5" id="KW-0472">Membrane</keyword>
<dbReference type="Proteomes" id="UP000663882">
    <property type="component" value="Unassembled WGS sequence"/>
</dbReference>
<gene>
    <name evidence="8" type="ORF">RFH988_LOCUS19649</name>
</gene>
<dbReference type="PANTHER" id="PTHR42776">
    <property type="entry name" value="SERINE PEPTIDASE S9 FAMILY MEMBER"/>
    <property type="match status" value="1"/>
</dbReference>
<dbReference type="Gene3D" id="3.40.50.1820">
    <property type="entry name" value="alpha/beta hydrolase"/>
    <property type="match status" value="1"/>
</dbReference>
<dbReference type="PANTHER" id="PTHR42776:SF13">
    <property type="entry name" value="DIPEPTIDYL-PEPTIDASE 5"/>
    <property type="match status" value="1"/>
</dbReference>
<name>A0A814PKZ3_9BILA</name>
<dbReference type="InterPro" id="IPR002656">
    <property type="entry name" value="Acyl_transf_3_dom"/>
</dbReference>
<dbReference type="GO" id="GO:0006508">
    <property type="term" value="P:proteolysis"/>
    <property type="evidence" value="ECO:0007669"/>
    <property type="project" value="UniProtKB-KW"/>
</dbReference>
<keyword evidence="3" id="KW-0732">Signal</keyword>
<evidence type="ECO:0000313" key="8">
    <source>
        <dbReference type="EMBL" id="CAF1107457.1"/>
    </source>
</evidence>